<protein>
    <submittedName>
        <fullName evidence="1">Uncharacterized protein</fullName>
    </submittedName>
</protein>
<evidence type="ECO:0000313" key="1">
    <source>
        <dbReference type="EMBL" id="JAD83572.1"/>
    </source>
</evidence>
<proteinExistence type="predicted"/>
<accession>A0A0A9DII8</accession>
<dbReference type="AlphaFoldDB" id="A0A0A9DII8"/>
<sequence length="78" mass="8894">MQVLRRENQPSILRPILSMHVGLPCWLTAQCGLAPPASGRPVLHKYIYLEFVFHATGEVWLWQHKGAVEPYIGLCRVL</sequence>
<dbReference type="EMBL" id="GBRH01214323">
    <property type="protein sequence ID" value="JAD83572.1"/>
    <property type="molecule type" value="Transcribed_RNA"/>
</dbReference>
<organism evidence="1">
    <name type="scientific">Arundo donax</name>
    <name type="common">Giant reed</name>
    <name type="synonym">Donax arundinaceus</name>
    <dbReference type="NCBI Taxonomy" id="35708"/>
    <lineage>
        <taxon>Eukaryota</taxon>
        <taxon>Viridiplantae</taxon>
        <taxon>Streptophyta</taxon>
        <taxon>Embryophyta</taxon>
        <taxon>Tracheophyta</taxon>
        <taxon>Spermatophyta</taxon>
        <taxon>Magnoliopsida</taxon>
        <taxon>Liliopsida</taxon>
        <taxon>Poales</taxon>
        <taxon>Poaceae</taxon>
        <taxon>PACMAD clade</taxon>
        <taxon>Arundinoideae</taxon>
        <taxon>Arundineae</taxon>
        <taxon>Arundo</taxon>
    </lineage>
</organism>
<name>A0A0A9DII8_ARUDO</name>
<reference evidence="1" key="1">
    <citation type="submission" date="2014-09" db="EMBL/GenBank/DDBJ databases">
        <authorList>
            <person name="Magalhaes I.L.F."/>
            <person name="Oliveira U."/>
            <person name="Santos F.R."/>
            <person name="Vidigal T.H.D.A."/>
            <person name="Brescovit A.D."/>
            <person name="Santos A.J."/>
        </authorList>
    </citation>
    <scope>NUCLEOTIDE SEQUENCE</scope>
    <source>
        <tissue evidence="1">Shoot tissue taken approximately 20 cm above the soil surface</tissue>
    </source>
</reference>
<reference evidence="1" key="2">
    <citation type="journal article" date="2015" name="Data Brief">
        <title>Shoot transcriptome of the giant reed, Arundo donax.</title>
        <authorList>
            <person name="Barrero R.A."/>
            <person name="Guerrero F.D."/>
            <person name="Moolhuijzen P."/>
            <person name="Goolsby J.A."/>
            <person name="Tidwell J."/>
            <person name="Bellgard S.E."/>
            <person name="Bellgard M.I."/>
        </authorList>
    </citation>
    <scope>NUCLEOTIDE SEQUENCE</scope>
    <source>
        <tissue evidence="1">Shoot tissue taken approximately 20 cm above the soil surface</tissue>
    </source>
</reference>